<proteinExistence type="predicted"/>
<accession>A0A9Q1FUT2</accession>
<dbReference type="Proteomes" id="UP001152622">
    <property type="component" value="Chromosome 4"/>
</dbReference>
<name>A0A9Q1FUT2_SYNKA</name>
<sequence length="63" mass="7226">MHLIQVCQKPTSYRCVKNPPHTGVSKTHPIQVCQKPTSYRCVKNPPHTGKIHLIQVCQKAHWL</sequence>
<dbReference type="EMBL" id="JAINUF010000004">
    <property type="protein sequence ID" value="KAJ8366087.1"/>
    <property type="molecule type" value="Genomic_DNA"/>
</dbReference>
<comment type="caution">
    <text evidence="1">The sequence shown here is derived from an EMBL/GenBank/DDBJ whole genome shotgun (WGS) entry which is preliminary data.</text>
</comment>
<organism evidence="1 2">
    <name type="scientific">Synaphobranchus kaupii</name>
    <name type="common">Kaup's arrowtooth eel</name>
    <dbReference type="NCBI Taxonomy" id="118154"/>
    <lineage>
        <taxon>Eukaryota</taxon>
        <taxon>Metazoa</taxon>
        <taxon>Chordata</taxon>
        <taxon>Craniata</taxon>
        <taxon>Vertebrata</taxon>
        <taxon>Euteleostomi</taxon>
        <taxon>Actinopterygii</taxon>
        <taxon>Neopterygii</taxon>
        <taxon>Teleostei</taxon>
        <taxon>Anguilliformes</taxon>
        <taxon>Synaphobranchidae</taxon>
        <taxon>Synaphobranchus</taxon>
    </lineage>
</organism>
<reference evidence="1" key="1">
    <citation type="journal article" date="2023" name="Science">
        <title>Genome structures resolve the early diversification of teleost fishes.</title>
        <authorList>
            <person name="Parey E."/>
            <person name="Louis A."/>
            <person name="Montfort J."/>
            <person name="Bouchez O."/>
            <person name="Roques C."/>
            <person name="Iampietro C."/>
            <person name="Lluch J."/>
            <person name="Castinel A."/>
            <person name="Donnadieu C."/>
            <person name="Desvignes T."/>
            <person name="Floi Bucao C."/>
            <person name="Jouanno E."/>
            <person name="Wen M."/>
            <person name="Mejri S."/>
            <person name="Dirks R."/>
            <person name="Jansen H."/>
            <person name="Henkel C."/>
            <person name="Chen W.J."/>
            <person name="Zahm M."/>
            <person name="Cabau C."/>
            <person name="Klopp C."/>
            <person name="Thompson A.W."/>
            <person name="Robinson-Rechavi M."/>
            <person name="Braasch I."/>
            <person name="Lecointre G."/>
            <person name="Bobe J."/>
            <person name="Postlethwait J.H."/>
            <person name="Berthelot C."/>
            <person name="Roest Crollius H."/>
            <person name="Guiguen Y."/>
        </authorList>
    </citation>
    <scope>NUCLEOTIDE SEQUENCE</scope>
    <source>
        <strain evidence="1">WJC10195</strain>
    </source>
</reference>
<keyword evidence="2" id="KW-1185">Reference proteome</keyword>
<protein>
    <submittedName>
        <fullName evidence="1">Uncharacterized protein</fullName>
    </submittedName>
</protein>
<dbReference type="AlphaFoldDB" id="A0A9Q1FUT2"/>
<evidence type="ECO:0000313" key="2">
    <source>
        <dbReference type="Proteomes" id="UP001152622"/>
    </source>
</evidence>
<gene>
    <name evidence="1" type="ORF">SKAU_G00149180</name>
</gene>
<evidence type="ECO:0000313" key="1">
    <source>
        <dbReference type="EMBL" id="KAJ8366087.1"/>
    </source>
</evidence>